<protein>
    <submittedName>
        <fullName evidence="2">Uncharacterized protein</fullName>
    </submittedName>
</protein>
<reference evidence="2" key="1">
    <citation type="journal article" date="2021" name="Mol. Ecol. Resour.">
        <title>Phylogenomic analyses of the genus Drosophila reveals genomic signals of climate adaptation.</title>
        <authorList>
            <person name="Li F."/>
            <person name="Rane R.V."/>
            <person name="Luria V."/>
            <person name="Xiong Z."/>
            <person name="Chen J."/>
            <person name="Li Z."/>
            <person name="Catullo R.A."/>
            <person name="Griffin P.C."/>
            <person name="Schiffer M."/>
            <person name="Pearce S."/>
            <person name="Lee S.F."/>
            <person name="McElroy K."/>
            <person name="Stocker A."/>
            <person name="Shirriffs J."/>
            <person name="Cockerell F."/>
            <person name="Coppin C."/>
            <person name="Sgro C.M."/>
            <person name="Karger A."/>
            <person name="Cain J.W."/>
            <person name="Weber J.A."/>
            <person name="Santpere G."/>
            <person name="Kirschner M.W."/>
            <person name="Hoffmann A.A."/>
            <person name="Oakeshott J.G."/>
            <person name="Zhang G."/>
        </authorList>
    </citation>
    <scope>NUCLEOTIDE SEQUENCE</scope>
    <source>
        <strain evidence="2">BGI-SZ-2011g</strain>
    </source>
</reference>
<comment type="caution">
    <text evidence="2">The sequence shown here is derived from an EMBL/GenBank/DDBJ whole genome shotgun (WGS) entry which is preliminary data.</text>
</comment>
<keyword evidence="3" id="KW-1185">Reference proteome</keyword>
<dbReference type="AlphaFoldDB" id="A0AAD4JWH0"/>
<name>A0AAD4JWH0_9MUSC</name>
<evidence type="ECO:0000313" key="3">
    <source>
        <dbReference type="Proteomes" id="UP001200034"/>
    </source>
</evidence>
<proteinExistence type="predicted"/>
<evidence type="ECO:0000256" key="1">
    <source>
        <dbReference type="SAM" id="MobiDB-lite"/>
    </source>
</evidence>
<feature type="region of interest" description="Disordered" evidence="1">
    <location>
        <begin position="129"/>
        <end position="154"/>
    </location>
</feature>
<feature type="compositionally biased region" description="Basic residues" evidence="1">
    <location>
        <begin position="132"/>
        <end position="144"/>
    </location>
</feature>
<evidence type="ECO:0000313" key="2">
    <source>
        <dbReference type="EMBL" id="KAH8365995.1"/>
    </source>
</evidence>
<feature type="compositionally biased region" description="Low complexity" evidence="1">
    <location>
        <begin position="145"/>
        <end position="154"/>
    </location>
</feature>
<gene>
    <name evidence="2" type="ORF">KR093_007982</name>
</gene>
<sequence length="178" mass="19110">MRLNATTAAATTTRIRTTATAKTKAKQTLQASPTRRARDHCNIGCFICNLTQLFILTTSIMCMASGIGSALLQAEAQSQTEAATAGAVAGGNMDAFSGQSYAQQQFDELLPPPELATTAAPFQFSTAAAPHTHAHKRTHAHSHTHQQQQHLHTHLQAATTLRVSYGKCQRTSIVRLSD</sequence>
<organism evidence="2 3">
    <name type="scientific">Drosophila rubida</name>
    <dbReference type="NCBI Taxonomy" id="30044"/>
    <lineage>
        <taxon>Eukaryota</taxon>
        <taxon>Metazoa</taxon>
        <taxon>Ecdysozoa</taxon>
        <taxon>Arthropoda</taxon>
        <taxon>Hexapoda</taxon>
        <taxon>Insecta</taxon>
        <taxon>Pterygota</taxon>
        <taxon>Neoptera</taxon>
        <taxon>Endopterygota</taxon>
        <taxon>Diptera</taxon>
        <taxon>Brachycera</taxon>
        <taxon>Muscomorpha</taxon>
        <taxon>Ephydroidea</taxon>
        <taxon>Drosophilidae</taxon>
        <taxon>Drosophila</taxon>
    </lineage>
</organism>
<dbReference type="Proteomes" id="UP001200034">
    <property type="component" value="Unassembled WGS sequence"/>
</dbReference>
<accession>A0AAD4JWH0</accession>
<dbReference type="EMBL" id="JAJJHW010002774">
    <property type="protein sequence ID" value="KAH8365995.1"/>
    <property type="molecule type" value="Genomic_DNA"/>
</dbReference>